<gene>
    <name evidence="3" type="ORF">DM558_08635</name>
</gene>
<accession>A0A3Q9JNM5</accession>
<dbReference type="Pfam" id="PF07786">
    <property type="entry name" value="HGSNAT_cat"/>
    <property type="match status" value="1"/>
</dbReference>
<proteinExistence type="predicted"/>
<dbReference type="AlphaFoldDB" id="A0A3Q9JNM5"/>
<keyword evidence="1" id="KW-1133">Transmembrane helix</keyword>
<dbReference type="Proteomes" id="UP000273143">
    <property type="component" value="Chromosome"/>
</dbReference>
<feature type="transmembrane region" description="Helical" evidence="1">
    <location>
        <begin position="138"/>
        <end position="158"/>
    </location>
</feature>
<evidence type="ECO:0000256" key="1">
    <source>
        <dbReference type="SAM" id="Phobius"/>
    </source>
</evidence>
<feature type="transmembrane region" description="Helical" evidence="1">
    <location>
        <begin position="113"/>
        <end position="133"/>
    </location>
</feature>
<sequence>MQRLLSIDMLRGLVIMIMLLDHVRETFYLHHQMSDPVDVSQVEPGLFFSRVLAHICAPVFVFLTGLSAFLYGQKYQSKYMAANFLLKRGIFLIILELTLVNFAWTFQFPPTTLYLQVIWAIGISMIALAGLLYLPRGLLFIVGMVIILGHNLLDSIHVQSSSSWYIPWAIIHEKNWIEIGGSLRIRTTYPVLPWIGVIAIGYTFGPWFTKTTVAAVRQYRLKLIGWSAIVFFIVLRFMNIYGDKPYSVGNNFLETSMSFFNITKYPPSLLFISLTLGVGLLLLRLFERHQDSKYLKYLAIFGSVPMFFYLLHLYVLKFLYLGAVALFGKNQGDYFGFAHWWSIWICTIILLVALYPLVLAFSRYKANNKDITWLKYF</sequence>
<feature type="domain" description="Heparan-alpha-glucosaminide N-acetyltransferase catalytic" evidence="2">
    <location>
        <begin position="3"/>
        <end position="217"/>
    </location>
</feature>
<feature type="transmembrane region" description="Helical" evidence="1">
    <location>
        <begin position="51"/>
        <end position="72"/>
    </location>
</feature>
<dbReference type="EMBL" id="CP029822">
    <property type="protein sequence ID" value="AZS52208.1"/>
    <property type="molecule type" value="Genomic_DNA"/>
</dbReference>
<evidence type="ECO:0000259" key="2">
    <source>
        <dbReference type="Pfam" id="PF07786"/>
    </source>
</evidence>
<feature type="transmembrane region" description="Helical" evidence="1">
    <location>
        <begin position="221"/>
        <end position="241"/>
    </location>
</feature>
<dbReference type="InterPro" id="IPR012429">
    <property type="entry name" value="HGSNAT_cat"/>
</dbReference>
<feature type="transmembrane region" description="Helical" evidence="1">
    <location>
        <begin position="340"/>
        <end position="361"/>
    </location>
</feature>
<dbReference type="PANTHER" id="PTHR40407:SF1">
    <property type="entry name" value="HEPARAN-ALPHA-GLUCOSAMINIDE N-ACETYLTRANSFERASE CATALYTIC DOMAIN-CONTAINING PROTEIN"/>
    <property type="match status" value="1"/>
</dbReference>
<keyword evidence="1" id="KW-0472">Membrane</keyword>
<dbReference type="KEGG" id="emo:DM558_08635"/>
<organism evidence="3 4">
    <name type="scientific">Entomomonas moraniae</name>
    <dbReference type="NCBI Taxonomy" id="2213226"/>
    <lineage>
        <taxon>Bacteria</taxon>
        <taxon>Pseudomonadati</taxon>
        <taxon>Pseudomonadota</taxon>
        <taxon>Gammaproteobacteria</taxon>
        <taxon>Pseudomonadales</taxon>
        <taxon>Pseudomonadaceae</taxon>
        <taxon>Entomomonas</taxon>
    </lineage>
</organism>
<name>A0A3Q9JNM5_9GAMM</name>
<feature type="transmembrane region" description="Helical" evidence="1">
    <location>
        <begin position="84"/>
        <end position="107"/>
    </location>
</feature>
<feature type="transmembrane region" description="Helical" evidence="1">
    <location>
        <begin position="191"/>
        <end position="209"/>
    </location>
</feature>
<keyword evidence="4" id="KW-1185">Reference proteome</keyword>
<protein>
    <submittedName>
        <fullName evidence="3">DUF1624 domain-containing protein</fullName>
    </submittedName>
</protein>
<feature type="transmembrane region" description="Helical" evidence="1">
    <location>
        <begin position="265"/>
        <end position="286"/>
    </location>
</feature>
<feature type="transmembrane region" description="Helical" evidence="1">
    <location>
        <begin position="298"/>
        <end position="320"/>
    </location>
</feature>
<dbReference type="PANTHER" id="PTHR40407">
    <property type="entry name" value="MEMBRANE PROTEIN-LIKE PROTEIN"/>
    <property type="match status" value="1"/>
</dbReference>
<reference evidence="4" key="1">
    <citation type="submission" date="2018-06" db="EMBL/GenBank/DDBJ databases">
        <title>Complete genome of Pseudomonas insecticola strain QZS01.</title>
        <authorList>
            <person name="Wang J."/>
            <person name="Su Q."/>
        </authorList>
    </citation>
    <scope>NUCLEOTIDE SEQUENCE [LARGE SCALE GENOMIC DNA]</scope>
    <source>
        <strain evidence="4">QZS01</strain>
    </source>
</reference>
<keyword evidence="1" id="KW-0812">Transmembrane</keyword>
<evidence type="ECO:0000313" key="3">
    <source>
        <dbReference type="EMBL" id="AZS52208.1"/>
    </source>
</evidence>
<evidence type="ECO:0000313" key="4">
    <source>
        <dbReference type="Proteomes" id="UP000273143"/>
    </source>
</evidence>